<dbReference type="PANTHER" id="PTHR42734">
    <property type="entry name" value="METAL TRANSPORT SYSTEM ATP-BINDING PROTEIN TM_0124-RELATED"/>
    <property type="match status" value="1"/>
</dbReference>
<name>A0A9Q2CZ95_9STAP</name>
<organism evidence="6 7">
    <name type="scientific">Nosocomiicoccus ampullae</name>
    <dbReference type="NCBI Taxonomy" id="489910"/>
    <lineage>
        <taxon>Bacteria</taxon>
        <taxon>Bacillati</taxon>
        <taxon>Bacillota</taxon>
        <taxon>Bacilli</taxon>
        <taxon>Bacillales</taxon>
        <taxon>Staphylococcaceae</taxon>
        <taxon>Nosocomiicoccus</taxon>
    </lineage>
</organism>
<feature type="domain" description="ABC transporter" evidence="5">
    <location>
        <begin position="5"/>
        <end position="213"/>
    </location>
</feature>
<reference evidence="6 7" key="1">
    <citation type="submission" date="2020-08" db="EMBL/GenBank/DDBJ databases">
        <title>Genomic Encyclopedia of Type Strains, Phase IV (KMG-IV): sequencing the most valuable type-strain genomes for metagenomic binning, comparative biology and taxonomic classification.</title>
        <authorList>
            <person name="Goeker M."/>
        </authorList>
    </citation>
    <scope>NUCLEOTIDE SEQUENCE [LARGE SCALE GENOMIC DNA]</scope>
    <source>
        <strain evidence="6 7">DSM 19163</strain>
    </source>
</reference>
<dbReference type="RefSeq" id="WP_183673867.1">
    <property type="nucleotide sequence ID" value="NZ_CBCRYX010000007.1"/>
</dbReference>
<dbReference type="PROSITE" id="PS00211">
    <property type="entry name" value="ABC_TRANSPORTER_1"/>
    <property type="match status" value="1"/>
</dbReference>
<dbReference type="GO" id="GO:0005524">
    <property type="term" value="F:ATP binding"/>
    <property type="evidence" value="ECO:0007669"/>
    <property type="project" value="UniProtKB-KW"/>
</dbReference>
<accession>A0A9Q2CZ95</accession>
<dbReference type="InterPro" id="IPR017871">
    <property type="entry name" value="ABC_transporter-like_CS"/>
</dbReference>
<dbReference type="InterPro" id="IPR003593">
    <property type="entry name" value="AAA+_ATPase"/>
</dbReference>
<dbReference type="GO" id="GO:0016887">
    <property type="term" value="F:ATP hydrolysis activity"/>
    <property type="evidence" value="ECO:0007669"/>
    <property type="project" value="InterPro"/>
</dbReference>
<dbReference type="PANTHER" id="PTHR42734:SF6">
    <property type="entry name" value="MOLYBDATE IMPORT ATP-BINDING PROTEIN MOLC"/>
    <property type="match status" value="1"/>
</dbReference>
<evidence type="ECO:0000313" key="7">
    <source>
        <dbReference type="Proteomes" id="UP000579136"/>
    </source>
</evidence>
<dbReference type="Pfam" id="PF00005">
    <property type="entry name" value="ABC_tran"/>
    <property type="match status" value="1"/>
</dbReference>
<dbReference type="Proteomes" id="UP000579136">
    <property type="component" value="Unassembled WGS sequence"/>
</dbReference>
<keyword evidence="7" id="KW-1185">Reference proteome</keyword>
<keyword evidence="2" id="KW-0813">Transport</keyword>
<comment type="similarity">
    <text evidence="1">Belongs to the ABC transporter superfamily.</text>
</comment>
<dbReference type="AlphaFoldDB" id="A0A9Q2CZ95"/>
<evidence type="ECO:0000256" key="1">
    <source>
        <dbReference type="ARBA" id="ARBA00005417"/>
    </source>
</evidence>
<sequence length="226" mass="25779">MELFIKELSVHYTNFDLDVHNLSFQKGINMIIGGNGSGKSTLLNGIIGYEFKHRNVLFNNEQLVLNKDVTYLPQNLNRPDMTIKDFTELTSGQNSDDLLKQFDLYHLKNLSCLNVSGGEFKRAAFVQAILENKPILILDEIEQGLDIKYKKEMFQYIKELSKERVVILNVHDLSLVLSYADKIFGMKKGKVNMTTLPNDITADDLSDVFNVPIEITTYNGKRLIVL</sequence>
<evidence type="ECO:0000259" key="5">
    <source>
        <dbReference type="PROSITE" id="PS50893"/>
    </source>
</evidence>
<dbReference type="PROSITE" id="PS50893">
    <property type="entry name" value="ABC_TRANSPORTER_2"/>
    <property type="match status" value="1"/>
</dbReference>
<evidence type="ECO:0000256" key="4">
    <source>
        <dbReference type="ARBA" id="ARBA00022840"/>
    </source>
</evidence>
<dbReference type="SMART" id="SM00382">
    <property type="entry name" value="AAA"/>
    <property type="match status" value="1"/>
</dbReference>
<keyword evidence="3" id="KW-0547">Nucleotide-binding</keyword>
<dbReference type="InterPro" id="IPR027417">
    <property type="entry name" value="P-loop_NTPase"/>
</dbReference>
<keyword evidence="4 6" id="KW-0067">ATP-binding</keyword>
<dbReference type="SUPFAM" id="SSF52540">
    <property type="entry name" value="P-loop containing nucleoside triphosphate hydrolases"/>
    <property type="match status" value="1"/>
</dbReference>
<dbReference type="InterPro" id="IPR050153">
    <property type="entry name" value="Metal_Ion_Import_ABC"/>
</dbReference>
<evidence type="ECO:0000256" key="2">
    <source>
        <dbReference type="ARBA" id="ARBA00022448"/>
    </source>
</evidence>
<protein>
    <submittedName>
        <fullName evidence="6">Iron complex transport system ATP-binding protein</fullName>
    </submittedName>
</protein>
<dbReference type="Gene3D" id="3.40.50.300">
    <property type="entry name" value="P-loop containing nucleotide triphosphate hydrolases"/>
    <property type="match status" value="1"/>
</dbReference>
<gene>
    <name evidence="6" type="ORF">HNQ45_000914</name>
</gene>
<dbReference type="InterPro" id="IPR003439">
    <property type="entry name" value="ABC_transporter-like_ATP-bd"/>
</dbReference>
<proteinExistence type="inferred from homology"/>
<evidence type="ECO:0000256" key="3">
    <source>
        <dbReference type="ARBA" id="ARBA00022741"/>
    </source>
</evidence>
<dbReference type="EMBL" id="JACHHF010000004">
    <property type="protein sequence ID" value="MBB5176030.1"/>
    <property type="molecule type" value="Genomic_DNA"/>
</dbReference>
<comment type="caution">
    <text evidence="6">The sequence shown here is derived from an EMBL/GenBank/DDBJ whole genome shotgun (WGS) entry which is preliminary data.</text>
</comment>
<evidence type="ECO:0000313" key="6">
    <source>
        <dbReference type="EMBL" id="MBB5176030.1"/>
    </source>
</evidence>